<dbReference type="AlphaFoldDB" id="A0A7T0M442"/>
<sequence length="33" mass="4097">MKYYGCTKKKKNKTVFSKKKESENYIYKIFKQN</sequence>
<name>A0A7T0M442_9EUKA</name>
<proteinExistence type="predicted"/>
<dbReference type="GeneID" id="63660894"/>
<dbReference type="EMBL" id="MT843578">
    <property type="protein sequence ID" value="QPL15645.1"/>
    <property type="molecule type" value="Genomic_DNA"/>
</dbReference>
<accession>A0A7T0M442</accession>
<reference evidence="1" key="1">
    <citation type="journal article" date="2021" name="Genome Biol.">
        <title>Evolutionary history of mitochondrial genomes in Discoba, including the extreme halophile Pleurostomum flabellatum (Heterolobosea).</title>
        <authorList>
            <person name="Ettahi K."/>
            <person name="Lhee D.H."/>
            <person name="Sung J.Y."/>
            <person name="Simpson A.G.B."/>
            <person name="Park J.S."/>
            <person name="Yoon H.S."/>
        </authorList>
    </citation>
    <scope>NUCLEOTIDE SEQUENCE</scope>
</reference>
<geneLocation type="mitochondrion" evidence="1"/>
<protein>
    <submittedName>
        <fullName evidence="1">Uncharacterized protein</fullName>
    </submittedName>
</protein>
<evidence type="ECO:0000313" key="1">
    <source>
        <dbReference type="EMBL" id="QPL15645.1"/>
    </source>
</evidence>
<dbReference type="RefSeq" id="YP_010049292.1">
    <property type="nucleotide sequence ID" value="NC_054363.1"/>
</dbReference>
<organism evidence="1">
    <name type="scientific">Pleurostomum flabellatum</name>
    <dbReference type="NCBI Taxonomy" id="405751"/>
    <lineage>
        <taxon>Eukaryota</taxon>
        <taxon>Discoba</taxon>
        <taxon>Heterolobosea</taxon>
        <taxon>Tulamoebidae</taxon>
        <taxon>Pleurostomum</taxon>
    </lineage>
</organism>
<keyword evidence="1" id="KW-0496">Mitochondrion</keyword>
<gene>
    <name evidence="1" type="primary">orf74</name>
</gene>